<feature type="transmembrane region" description="Helical" evidence="1">
    <location>
        <begin position="12"/>
        <end position="31"/>
    </location>
</feature>
<keyword evidence="1" id="KW-0472">Membrane</keyword>
<feature type="domain" description="Bacterial Pleckstrin homology" evidence="2">
    <location>
        <begin position="63"/>
        <end position="161"/>
    </location>
</feature>
<reference evidence="3 4" key="1">
    <citation type="submission" date="2017-09" db="EMBL/GenBank/DDBJ databases">
        <title>Whole genomes of Flavobacteriaceae.</title>
        <authorList>
            <person name="Stine C."/>
            <person name="Li C."/>
            <person name="Tadesse D."/>
        </authorList>
    </citation>
    <scope>NUCLEOTIDE SEQUENCE [LARGE SCALE GENOMIC DNA]</scope>
    <source>
        <strain evidence="3 4">ATCC 35036</strain>
    </source>
</reference>
<name>A0A2H3KRR1_9FLAO</name>
<evidence type="ECO:0000313" key="3">
    <source>
        <dbReference type="EMBL" id="PDS21833.1"/>
    </source>
</evidence>
<protein>
    <recommendedName>
        <fullName evidence="2">Bacterial Pleckstrin homology domain-containing protein</fullName>
    </recommendedName>
</protein>
<accession>A0A2H3KRR1</accession>
<evidence type="ECO:0000313" key="4">
    <source>
        <dbReference type="Proteomes" id="UP000220828"/>
    </source>
</evidence>
<organism evidence="3 4">
    <name type="scientific">Flavobacterium branchiophilum</name>
    <dbReference type="NCBI Taxonomy" id="55197"/>
    <lineage>
        <taxon>Bacteria</taxon>
        <taxon>Pseudomonadati</taxon>
        <taxon>Bacteroidota</taxon>
        <taxon>Flavobacteriia</taxon>
        <taxon>Flavobacteriales</taxon>
        <taxon>Flavobacteriaceae</taxon>
        <taxon>Flavobacterium</taxon>
    </lineage>
</organism>
<dbReference type="Proteomes" id="UP000220828">
    <property type="component" value="Unassembled WGS sequence"/>
</dbReference>
<feature type="transmembrane region" description="Helical" evidence="1">
    <location>
        <begin position="37"/>
        <end position="57"/>
    </location>
</feature>
<dbReference type="EMBL" id="PCMW01000142">
    <property type="protein sequence ID" value="PDS21833.1"/>
    <property type="molecule type" value="Genomic_DNA"/>
</dbReference>
<dbReference type="RefSeq" id="WP_097554962.1">
    <property type="nucleotide sequence ID" value="NZ_PCMW01000142.1"/>
</dbReference>
<proteinExistence type="predicted"/>
<sequence>MDFHTTLDNQTKWITAGVYALFLGLICFTLFFDTFEIVPAIILLFILTVMTIATLYYKPKTIAIHDNEIIIKRPIGNVILKRTNITSIQILKKNDLKWSVRTFGIGGFFGYYGAFWNKKYGTMTWYLTRRNAMIMISTISNSKILISPDQVDLFVTTYQKKD</sequence>
<keyword evidence="1" id="KW-1133">Transmembrane helix</keyword>
<evidence type="ECO:0000259" key="2">
    <source>
        <dbReference type="Pfam" id="PF10882"/>
    </source>
</evidence>
<dbReference type="Pfam" id="PF10882">
    <property type="entry name" value="bPH_5"/>
    <property type="match status" value="1"/>
</dbReference>
<comment type="caution">
    <text evidence="3">The sequence shown here is derived from an EMBL/GenBank/DDBJ whole genome shotgun (WGS) entry which is preliminary data.</text>
</comment>
<keyword evidence="1" id="KW-0812">Transmembrane</keyword>
<dbReference type="InterPro" id="IPR027783">
    <property type="entry name" value="Bacterial_PH-related"/>
</dbReference>
<dbReference type="AlphaFoldDB" id="A0A2H3KRR1"/>
<gene>
    <name evidence="3" type="ORF">B0A77_15005</name>
</gene>
<dbReference type="OrthoDB" id="1262787at2"/>
<evidence type="ECO:0000256" key="1">
    <source>
        <dbReference type="SAM" id="Phobius"/>
    </source>
</evidence>